<organism evidence="1 2">
    <name type="scientific">Neolewinella xylanilytica</name>
    <dbReference type="NCBI Taxonomy" id="1514080"/>
    <lineage>
        <taxon>Bacteria</taxon>
        <taxon>Pseudomonadati</taxon>
        <taxon>Bacteroidota</taxon>
        <taxon>Saprospiria</taxon>
        <taxon>Saprospirales</taxon>
        <taxon>Lewinellaceae</taxon>
        <taxon>Neolewinella</taxon>
    </lineage>
</organism>
<dbReference type="AlphaFoldDB" id="A0A2S6I6F6"/>
<evidence type="ECO:0000313" key="1">
    <source>
        <dbReference type="EMBL" id="PPK87092.1"/>
    </source>
</evidence>
<accession>A0A2S6I6F6</accession>
<comment type="caution">
    <text evidence="1">The sequence shown here is derived from an EMBL/GenBank/DDBJ whole genome shotgun (WGS) entry which is preliminary data.</text>
</comment>
<dbReference type="Proteomes" id="UP000237662">
    <property type="component" value="Unassembled WGS sequence"/>
</dbReference>
<dbReference type="InterPro" id="IPR026444">
    <property type="entry name" value="Secre_tail"/>
</dbReference>
<gene>
    <name evidence="1" type="ORF">CLV84_0026</name>
</gene>
<protein>
    <submittedName>
        <fullName evidence="1">Putative secreted protein (Por secretion system target)</fullName>
    </submittedName>
</protein>
<keyword evidence="2" id="KW-1185">Reference proteome</keyword>
<name>A0A2S6I6F6_9BACT</name>
<dbReference type="NCBIfam" id="TIGR04183">
    <property type="entry name" value="Por_Secre_tail"/>
    <property type="match status" value="1"/>
</dbReference>
<proteinExistence type="predicted"/>
<dbReference type="EMBL" id="PTJC01000005">
    <property type="protein sequence ID" value="PPK87092.1"/>
    <property type="molecule type" value="Genomic_DNA"/>
</dbReference>
<sequence>MLVATLPLVAQYRGGPDDGHGRSRSVQINLKGKPAGIRPLYGGGAADGHANRIQNASLLDGTSLLVFYGGGRGDGHDGRTIYATSLGGPSLAMLYAGGPGDGHDRGEQGAVAVDGRSLQILYAGGAGDGHDRIVLTGTTIAGEPLLLYAGGAGDGHDQDLLTQTALGGTAVLNALYTGGTGSGFDHAVYFGAVAVPLKLISFTATDYGTYALLEWETEAEVETDYFTVQKIAEGTGPEEVGNVAAAGFTAPGERRGYRMQDPEVATGTSHYRLQFHDLQGRTTVSDFIPLTRSAATPDWDFTLYPNPNEGTHFNLRPTVGTDRLALTIYDAGGRQLLETTVAAGTPDLRITLQHRLSPGSYLIRATDAAGRTRTKFLVVGR</sequence>
<reference evidence="1 2" key="1">
    <citation type="submission" date="2018-02" db="EMBL/GenBank/DDBJ databases">
        <title>Genomic Encyclopedia of Archaeal and Bacterial Type Strains, Phase II (KMG-II): from individual species to whole genera.</title>
        <authorList>
            <person name="Goeker M."/>
        </authorList>
    </citation>
    <scope>NUCLEOTIDE SEQUENCE [LARGE SCALE GENOMIC DNA]</scope>
    <source>
        <strain evidence="1 2">DSM 29526</strain>
    </source>
</reference>
<evidence type="ECO:0000313" key="2">
    <source>
        <dbReference type="Proteomes" id="UP000237662"/>
    </source>
</evidence>